<dbReference type="Proteomes" id="UP001383192">
    <property type="component" value="Unassembled WGS sequence"/>
</dbReference>
<keyword evidence="1" id="KW-0378">Hydrolase</keyword>
<proteinExistence type="predicted"/>
<dbReference type="InterPro" id="IPR039298">
    <property type="entry name" value="ACOT13"/>
</dbReference>
<dbReference type="Gene3D" id="3.10.129.10">
    <property type="entry name" value="Hotdog Thioesterase"/>
    <property type="match status" value="1"/>
</dbReference>
<dbReference type="SUPFAM" id="SSF54637">
    <property type="entry name" value="Thioesterase/thiol ester dehydrase-isomerase"/>
    <property type="match status" value="1"/>
</dbReference>
<dbReference type="InterPro" id="IPR029069">
    <property type="entry name" value="HotDog_dom_sf"/>
</dbReference>
<evidence type="ECO:0000313" key="2">
    <source>
        <dbReference type="EMBL" id="KAK7029356.1"/>
    </source>
</evidence>
<reference evidence="2 3" key="1">
    <citation type="submission" date="2024-01" db="EMBL/GenBank/DDBJ databases">
        <title>A draft genome for a cacao thread blight-causing isolate of Paramarasmius palmivorus.</title>
        <authorList>
            <person name="Baruah I.K."/>
            <person name="Bukari Y."/>
            <person name="Amoako-Attah I."/>
            <person name="Meinhardt L.W."/>
            <person name="Bailey B.A."/>
            <person name="Cohen S.P."/>
        </authorList>
    </citation>
    <scope>NUCLEOTIDE SEQUENCE [LARGE SCALE GENOMIC DNA]</scope>
    <source>
        <strain evidence="2 3">GH-12</strain>
    </source>
</reference>
<name>A0AAW0BTE3_9AGAR</name>
<dbReference type="GO" id="GO:0047617">
    <property type="term" value="F:fatty acyl-CoA hydrolase activity"/>
    <property type="evidence" value="ECO:0007669"/>
    <property type="project" value="InterPro"/>
</dbReference>
<protein>
    <recommendedName>
        <fullName evidence="4">Thioesterase domain-containing protein</fullName>
    </recommendedName>
</protein>
<evidence type="ECO:0008006" key="4">
    <source>
        <dbReference type="Google" id="ProtNLM"/>
    </source>
</evidence>
<dbReference type="AlphaFoldDB" id="A0AAW0BTE3"/>
<evidence type="ECO:0000256" key="1">
    <source>
        <dbReference type="ARBA" id="ARBA00022801"/>
    </source>
</evidence>
<dbReference type="PANTHER" id="PTHR21660:SF1">
    <property type="entry name" value="ACYL-COENZYME A THIOESTERASE 13"/>
    <property type="match status" value="1"/>
</dbReference>
<evidence type="ECO:0000313" key="3">
    <source>
        <dbReference type="Proteomes" id="UP001383192"/>
    </source>
</evidence>
<keyword evidence="3" id="KW-1185">Reference proteome</keyword>
<sequence length="223" mass="24028">MSSQSSFDASQIKGNLTDAQKRTAAQIFAHFIGTPSTSFGAEIGRNLKIVEINVQVPTSSENELEIGAEGEDGMCWEQVDGTFGTDSRSTERSTSAMKDTIAQTICEIDVTKNMCNVYGTLHGGCAAYMIDPCSVSALVSLGIVAGIDGTGVSQSMSLQWFRPAILGTKLKIISTTVSLDGYIRTARSELRDRINNTLYVSATHSTINKNAGRRQERKSDSKL</sequence>
<accession>A0AAW0BTE3</accession>
<dbReference type="EMBL" id="JAYKXP010000084">
    <property type="protein sequence ID" value="KAK7029356.1"/>
    <property type="molecule type" value="Genomic_DNA"/>
</dbReference>
<comment type="caution">
    <text evidence="2">The sequence shown here is derived from an EMBL/GenBank/DDBJ whole genome shotgun (WGS) entry which is preliminary data.</text>
</comment>
<dbReference type="PANTHER" id="PTHR21660">
    <property type="entry name" value="THIOESTERASE SUPERFAMILY MEMBER-RELATED"/>
    <property type="match status" value="1"/>
</dbReference>
<gene>
    <name evidence="2" type="ORF">VNI00_014610</name>
</gene>
<organism evidence="2 3">
    <name type="scientific">Paramarasmius palmivorus</name>
    <dbReference type="NCBI Taxonomy" id="297713"/>
    <lineage>
        <taxon>Eukaryota</taxon>
        <taxon>Fungi</taxon>
        <taxon>Dikarya</taxon>
        <taxon>Basidiomycota</taxon>
        <taxon>Agaricomycotina</taxon>
        <taxon>Agaricomycetes</taxon>
        <taxon>Agaricomycetidae</taxon>
        <taxon>Agaricales</taxon>
        <taxon>Marasmiineae</taxon>
        <taxon>Marasmiaceae</taxon>
        <taxon>Paramarasmius</taxon>
    </lineage>
</organism>